<dbReference type="InParanoid" id="F4RHB7"/>
<dbReference type="Proteomes" id="UP000001072">
    <property type="component" value="Unassembled WGS sequence"/>
</dbReference>
<protein>
    <submittedName>
        <fullName evidence="2">Uncharacterized protein</fullName>
    </submittedName>
</protein>
<keyword evidence="3" id="KW-1185">Reference proteome</keyword>
<dbReference type="VEuPathDB" id="FungiDB:MELLADRAFT_85055"/>
<evidence type="ECO:0000313" key="3">
    <source>
        <dbReference type="Proteomes" id="UP000001072"/>
    </source>
</evidence>
<feature type="region of interest" description="Disordered" evidence="1">
    <location>
        <begin position="244"/>
        <end position="268"/>
    </location>
</feature>
<gene>
    <name evidence="2" type="ORF">MELLADRAFT_85055</name>
</gene>
<organism evidence="3">
    <name type="scientific">Melampsora larici-populina (strain 98AG31 / pathotype 3-4-7)</name>
    <name type="common">Poplar leaf rust fungus</name>
    <dbReference type="NCBI Taxonomy" id="747676"/>
    <lineage>
        <taxon>Eukaryota</taxon>
        <taxon>Fungi</taxon>
        <taxon>Dikarya</taxon>
        <taxon>Basidiomycota</taxon>
        <taxon>Pucciniomycotina</taxon>
        <taxon>Pucciniomycetes</taxon>
        <taxon>Pucciniales</taxon>
        <taxon>Melampsoraceae</taxon>
        <taxon>Melampsora</taxon>
    </lineage>
</organism>
<dbReference type="AlphaFoldDB" id="F4RHB7"/>
<feature type="compositionally biased region" description="Pro residues" evidence="1">
    <location>
        <begin position="251"/>
        <end position="268"/>
    </location>
</feature>
<evidence type="ECO:0000256" key="1">
    <source>
        <dbReference type="SAM" id="MobiDB-lite"/>
    </source>
</evidence>
<name>F4RHB7_MELLP</name>
<dbReference type="HOGENOM" id="CLU_1038575_0_0_1"/>
<sequence length="268" mass="29538">MSSSSTTDKVLSHTLHVAKTLPQESEYCLDEPSLSVTKAVNNLAGLQSPFSSPVSTRAGKVNGSSRRLVELSSEFTLAYSTPVRYHLPTRMRTKPEISCFESDDEDHKDHTSVKKALTLASDALAWCTRKRANSSITLKAFKHTDNKVQGHEVPDTTQIKTRTVIADQQHKVQWSGSTLNSVTEAHTSLVPMCRLTRKSRTFKRSGQAVDFGSGDKEAKMAQGASTSKWIEWYGSDPFEIEEVSRLSKLRPPGPPPNCPLPPLPTEVS</sequence>
<reference evidence="3" key="1">
    <citation type="journal article" date="2011" name="Proc. Natl. Acad. Sci. U.S.A.">
        <title>Obligate biotrophy features unraveled by the genomic analysis of rust fungi.</title>
        <authorList>
            <person name="Duplessis S."/>
            <person name="Cuomo C.A."/>
            <person name="Lin Y.-C."/>
            <person name="Aerts A."/>
            <person name="Tisserant E."/>
            <person name="Veneault-Fourrey C."/>
            <person name="Joly D.L."/>
            <person name="Hacquard S."/>
            <person name="Amselem J."/>
            <person name="Cantarel B.L."/>
            <person name="Chiu R."/>
            <person name="Coutinho P.M."/>
            <person name="Feau N."/>
            <person name="Field M."/>
            <person name="Frey P."/>
            <person name="Gelhaye E."/>
            <person name="Goldberg J."/>
            <person name="Grabherr M.G."/>
            <person name="Kodira C.D."/>
            <person name="Kohler A."/>
            <person name="Kuees U."/>
            <person name="Lindquist E.A."/>
            <person name="Lucas S.M."/>
            <person name="Mago R."/>
            <person name="Mauceli E."/>
            <person name="Morin E."/>
            <person name="Murat C."/>
            <person name="Pangilinan J.L."/>
            <person name="Park R."/>
            <person name="Pearson M."/>
            <person name="Quesneville H."/>
            <person name="Rouhier N."/>
            <person name="Sakthikumar S."/>
            <person name="Salamov A.A."/>
            <person name="Schmutz J."/>
            <person name="Selles B."/>
            <person name="Shapiro H."/>
            <person name="Tanguay P."/>
            <person name="Tuskan G.A."/>
            <person name="Henrissat B."/>
            <person name="Van de Peer Y."/>
            <person name="Rouze P."/>
            <person name="Ellis J.G."/>
            <person name="Dodds P.N."/>
            <person name="Schein J.E."/>
            <person name="Zhong S."/>
            <person name="Hamelin R.C."/>
            <person name="Grigoriev I.V."/>
            <person name="Szabo L.J."/>
            <person name="Martin F."/>
        </authorList>
    </citation>
    <scope>NUCLEOTIDE SEQUENCE [LARGE SCALE GENOMIC DNA]</scope>
    <source>
        <strain evidence="3">98AG31 / pathotype 3-4-7</strain>
    </source>
</reference>
<dbReference type="GeneID" id="18933710"/>
<dbReference type="OrthoDB" id="10416776at2759"/>
<accession>F4RHB7</accession>
<dbReference type="KEGG" id="mlr:MELLADRAFT_85055"/>
<proteinExistence type="predicted"/>
<evidence type="ECO:0000313" key="2">
    <source>
        <dbReference type="EMBL" id="EGG08239.1"/>
    </source>
</evidence>
<dbReference type="RefSeq" id="XP_007408437.1">
    <property type="nucleotide sequence ID" value="XM_007408375.1"/>
</dbReference>
<dbReference type="EMBL" id="GL883101">
    <property type="protein sequence ID" value="EGG08239.1"/>
    <property type="molecule type" value="Genomic_DNA"/>
</dbReference>